<keyword evidence="6" id="KW-0239">DNA-directed DNA polymerase</keyword>
<keyword evidence="12" id="KW-1185">Reference proteome</keyword>
<evidence type="ECO:0000259" key="9">
    <source>
        <dbReference type="Pfam" id="PF06144"/>
    </source>
</evidence>
<reference evidence="11 12" key="1">
    <citation type="submission" date="2019-07" db="EMBL/GenBank/DDBJ databases">
        <title>Genomic Encyclopedia of Type Strains, Phase I: the one thousand microbial genomes (KMG-I) project.</title>
        <authorList>
            <person name="Kyrpides N."/>
        </authorList>
    </citation>
    <scope>NUCLEOTIDE SEQUENCE [LARGE SCALE GENOMIC DNA]</scope>
    <source>
        <strain evidence="11 12">DSM 13558</strain>
    </source>
</reference>
<evidence type="ECO:0000313" key="11">
    <source>
        <dbReference type="EMBL" id="TWH82774.1"/>
    </source>
</evidence>
<comment type="catalytic activity">
    <reaction evidence="8">
        <text>DNA(n) + a 2'-deoxyribonucleoside 5'-triphosphate = DNA(n+1) + diphosphate</text>
        <dbReference type="Rhea" id="RHEA:22508"/>
        <dbReference type="Rhea" id="RHEA-COMP:17339"/>
        <dbReference type="Rhea" id="RHEA-COMP:17340"/>
        <dbReference type="ChEBI" id="CHEBI:33019"/>
        <dbReference type="ChEBI" id="CHEBI:61560"/>
        <dbReference type="ChEBI" id="CHEBI:173112"/>
        <dbReference type="EC" id="2.7.7.7"/>
    </reaction>
</comment>
<dbReference type="Pfam" id="PF21694">
    <property type="entry name" value="DNA_pol3_delta_C"/>
    <property type="match status" value="1"/>
</dbReference>
<name>A0A562JIM1_9FIRM</name>
<dbReference type="Gene3D" id="1.20.272.10">
    <property type="match status" value="1"/>
</dbReference>
<evidence type="ECO:0000256" key="2">
    <source>
        <dbReference type="ARBA" id="ARBA00017703"/>
    </source>
</evidence>
<evidence type="ECO:0000256" key="5">
    <source>
        <dbReference type="ARBA" id="ARBA00022705"/>
    </source>
</evidence>
<dbReference type="Proteomes" id="UP000315343">
    <property type="component" value="Unassembled WGS sequence"/>
</dbReference>
<dbReference type="InterPro" id="IPR010372">
    <property type="entry name" value="DNA_pol3_delta_N"/>
</dbReference>
<dbReference type="PANTHER" id="PTHR34388:SF1">
    <property type="entry name" value="DNA POLYMERASE III SUBUNIT DELTA"/>
    <property type="match status" value="1"/>
</dbReference>
<feature type="domain" description="DNA polymerase III delta N-terminal" evidence="9">
    <location>
        <begin position="20"/>
        <end position="140"/>
    </location>
</feature>
<feature type="domain" description="DNA polymerase III delta subunit-like C-terminal" evidence="10">
    <location>
        <begin position="221"/>
        <end position="337"/>
    </location>
</feature>
<keyword evidence="5" id="KW-0235">DNA replication</keyword>
<dbReference type="SUPFAM" id="SSF48019">
    <property type="entry name" value="post-AAA+ oligomerization domain-like"/>
    <property type="match status" value="1"/>
</dbReference>
<evidence type="ECO:0000256" key="3">
    <source>
        <dbReference type="ARBA" id="ARBA00022679"/>
    </source>
</evidence>
<dbReference type="NCBIfam" id="TIGR01128">
    <property type="entry name" value="holA"/>
    <property type="match status" value="1"/>
</dbReference>
<proteinExistence type="inferred from homology"/>
<evidence type="ECO:0000259" key="10">
    <source>
        <dbReference type="Pfam" id="PF21694"/>
    </source>
</evidence>
<protein>
    <recommendedName>
        <fullName evidence="2">DNA polymerase III subunit delta</fullName>
        <ecNumber evidence="1">2.7.7.7</ecNumber>
    </recommendedName>
</protein>
<evidence type="ECO:0000256" key="4">
    <source>
        <dbReference type="ARBA" id="ARBA00022695"/>
    </source>
</evidence>
<dbReference type="InterPro" id="IPR027417">
    <property type="entry name" value="P-loop_NTPase"/>
</dbReference>
<dbReference type="EC" id="2.7.7.7" evidence="1"/>
<accession>A0A562JIM1</accession>
<dbReference type="RefSeq" id="WP_145080943.1">
    <property type="nucleotide sequence ID" value="NZ_DAMBUX010000023.1"/>
</dbReference>
<keyword evidence="4" id="KW-0548">Nucleotidyltransferase</keyword>
<dbReference type="GO" id="GO:0003677">
    <property type="term" value="F:DNA binding"/>
    <property type="evidence" value="ECO:0007669"/>
    <property type="project" value="InterPro"/>
</dbReference>
<dbReference type="Gene3D" id="3.40.50.300">
    <property type="entry name" value="P-loop containing nucleotide triphosphate hydrolases"/>
    <property type="match status" value="1"/>
</dbReference>
<dbReference type="GO" id="GO:0006261">
    <property type="term" value="P:DNA-templated DNA replication"/>
    <property type="evidence" value="ECO:0007669"/>
    <property type="project" value="TreeGrafter"/>
</dbReference>
<evidence type="ECO:0000256" key="8">
    <source>
        <dbReference type="ARBA" id="ARBA00049244"/>
    </source>
</evidence>
<dbReference type="Pfam" id="PF06144">
    <property type="entry name" value="DNA_pol3_delta"/>
    <property type="match status" value="1"/>
</dbReference>
<comment type="caution">
    <text evidence="11">The sequence shown here is derived from an EMBL/GenBank/DDBJ whole genome shotgun (WGS) entry which is preliminary data.</text>
</comment>
<sequence>MSYKIITNLIDKNKVPNFVLLYGTEEYYIDMAVKKAKDNYVDEDYESMNYMETEKIENSFDDFYGFTSTFPFMADKKVCIVKEAAFLTSTGSLGKKEEEKLLDMIDHNDSCIVFFLIKGGKPDMRKKAVKRMKETGGLFEINKLTEGELSKYIVNGFKKHNIDVNLKDADYLANNCGYLEYESVVSLYHVNNEIEKISSYNEGKRSLTQEDLELLMIKSVESNIFKLVDYICEGNKKKAYEILEEMLLNNTPEQFIIHMIARQYRLLYQYVVLSKKGYSLNDIMTKMKIKNFIATKLSKQSRALSKEKIEVYMREILDIDKKIKTGEIDNRIGLELITNGIIK</sequence>
<dbReference type="OrthoDB" id="9775929at2"/>
<dbReference type="EMBL" id="VLKH01000002">
    <property type="protein sequence ID" value="TWH82774.1"/>
    <property type="molecule type" value="Genomic_DNA"/>
</dbReference>
<dbReference type="AlphaFoldDB" id="A0A562JIM1"/>
<dbReference type="SUPFAM" id="SSF52540">
    <property type="entry name" value="P-loop containing nucleoside triphosphate hydrolases"/>
    <property type="match status" value="1"/>
</dbReference>
<dbReference type="InterPro" id="IPR008921">
    <property type="entry name" value="DNA_pol3_clamp-load_cplx_C"/>
</dbReference>
<dbReference type="Gene3D" id="1.10.8.60">
    <property type="match status" value="1"/>
</dbReference>
<dbReference type="InterPro" id="IPR048466">
    <property type="entry name" value="DNA_pol3_delta-like_C"/>
</dbReference>
<keyword evidence="3" id="KW-0808">Transferase</keyword>
<dbReference type="PANTHER" id="PTHR34388">
    <property type="entry name" value="DNA POLYMERASE III SUBUNIT DELTA"/>
    <property type="match status" value="1"/>
</dbReference>
<evidence type="ECO:0000256" key="1">
    <source>
        <dbReference type="ARBA" id="ARBA00012417"/>
    </source>
</evidence>
<dbReference type="InterPro" id="IPR005790">
    <property type="entry name" value="DNA_polIII_delta"/>
</dbReference>
<evidence type="ECO:0000313" key="12">
    <source>
        <dbReference type="Proteomes" id="UP000315343"/>
    </source>
</evidence>
<evidence type="ECO:0000256" key="6">
    <source>
        <dbReference type="ARBA" id="ARBA00022932"/>
    </source>
</evidence>
<comment type="similarity">
    <text evidence="7">Belongs to the DNA polymerase HolA subunit family.</text>
</comment>
<dbReference type="GO" id="GO:0003887">
    <property type="term" value="F:DNA-directed DNA polymerase activity"/>
    <property type="evidence" value="ECO:0007669"/>
    <property type="project" value="UniProtKB-KW"/>
</dbReference>
<dbReference type="GO" id="GO:0009360">
    <property type="term" value="C:DNA polymerase III complex"/>
    <property type="evidence" value="ECO:0007669"/>
    <property type="project" value="InterPro"/>
</dbReference>
<gene>
    <name evidence="11" type="ORF">LY60_01080</name>
</gene>
<organism evidence="11 12">
    <name type="scientific">Sedimentibacter saalensis</name>
    <dbReference type="NCBI Taxonomy" id="130788"/>
    <lineage>
        <taxon>Bacteria</taxon>
        <taxon>Bacillati</taxon>
        <taxon>Bacillota</taxon>
        <taxon>Tissierellia</taxon>
        <taxon>Sedimentibacter</taxon>
    </lineage>
</organism>
<evidence type="ECO:0000256" key="7">
    <source>
        <dbReference type="ARBA" id="ARBA00034754"/>
    </source>
</evidence>